<dbReference type="InterPro" id="IPR038396">
    <property type="entry name" value="SpoIIAA-like_sf"/>
</dbReference>
<keyword evidence="2" id="KW-1185">Reference proteome</keyword>
<accession>A0A1Y6B826</accession>
<evidence type="ECO:0000313" key="1">
    <source>
        <dbReference type="EMBL" id="SME93533.1"/>
    </source>
</evidence>
<evidence type="ECO:0000313" key="2">
    <source>
        <dbReference type="Proteomes" id="UP000192917"/>
    </source>
</evidence>
<dbReference type="InterPro" id="IPR036513">
    <property type="entry name" value="STAS_dom_sf"/>
</dbReference>
<name>A0A1Y6B826_9PROT</name>
<dbReference type="Gene3D" id="3.40.50.10600">
    <property type="entry name" value="SpoIIaa-like domains"/>
    <property type="match status" value="1"/>
</dbReference>
<dbReference type="AlphaFoldDB" id="A0A1Y6B826"/>
<dbReference type="InterPro" id="IPR021866">
    <property type="entry name" value="SpoIIAA-like"/>
</dbReference>
<dbReference type="STRING" id="560819.SAMN05428998_101590"/>
<proteinExistence type="predicted"/>
<reference evidence="1 2" key="1">
    <citation type="submission" date="2017-04" db="EMBL/GenBank/DDBJ databases">
        <authorList>
            <person name="Afonso C.L."/>
            <person name="Miller P.J."/>
            <person name="Scott M.A."/>
            <person name="Spackman E."/>
            <person name="Goraichik I."/>
            <person name="Dimitrov K.M."/>
            <person name="Suarez D.L."/>
            <person name="Swayne D.E."/>
        </authorList>
    </citation>
    <scope>NUCLEOTIDE SEQUENCE [LARGE SCALE GENOMIC DNA]</scope>
    <source>
        <strain evidence="1 2">USBA 355</strain>
    </source>
</reference>
<organism evidence="1 2">
    <name type="scientific">Tistlia consotensis USBA 355</name>
    <dbReference type="NCBI Taxonomy" id="560819"/>
    <lineage>
        <taxon>Bacteria</taxon>
        <taxon>Pseudomonadati</taxon>
        <taxon>Pseudomonadota</taxon>
        <taxon>Alphaproteobacteria</taxon>
        <taxon>Rhodospirillales</taxon>
        <taxon>Rhodovibrionaceae</taxon>
        <taxon>Tistlia</taxon>
    </lineage>
</organism>
<dbReference type="Pfam" id="PF11964">
    <property type="entry name" value="SpoIIAA-like"/>
    <property type="match status" value="1"/>
</dbReference>
<dbReference type="RefSeq" id="WP_085120916.1">
    <property type="nucleotide sequence ID" value="NZ_FWZX01000001.1"/>
</dbReference>
<protein>
    <submittedName>
        <fullName evidence="1">SpoIIAA-like</fullName>
    </submittedName>
</protein>
<dbReference type="Proteomes" id="UP000192917">
    <property type="component" value="Unassembled WGS sequence"/>
</dbReference>
<sequence>MIETLSGFPDGVVALACHGQVTRKDYETVLEPAVERALAGHQKVRLYYRIGEDFTGFDPGALWEDLKVGLGHLSRWDRIALVTDVAWIGQAVHALGFLLPAEVRIFPAAEAGQARAWLLG</sequence>
<dbReference type="SUPFAM" id="SSF52091">
    <property type="entry name" value="SpoIIaa-like"/>
    <property type="match status" value="1"/>
</dbReference>
<gene>
    <name evidence="1" type="ORF">SAMN05428998_101590</name>
</gene>
<dbReference type="EMBL" id="FWZX01000001">
    <property type="protein sequence ID" value="SME93533.1"/>
    <property type="molecule type" value="Genomic_DNA"/>
</dbReference>